<keyword evidence="9" id="KW-1185">Reference proteome</keyword>
<dbReference type="GO" id="GO:0046872">
    <property type="term" value="F:metal ion binding"/>
    <property type="evidence" value="ECO:0007669"/>
    <property type="project" value="UniProtKB-KW"/>
</dbReference>
<dbReference type="InterPro" id="IPR050597">
    <property type="entry name" value="Cytochrome_c_Oxidase_Subunit"/>
</dbReference>
<dbReference type="PANTHER" id="PTHR33751:SF9">
    <property type="entry name" value="CYTOCHROME C4"/>
    <property type="match status" value="1"/>
</dbReference>
<keyword evidence="2 6" id="KW-0349">Heme</keyword>
<dbReference type="Gene3D" id="1.10.760.10">
    <property type="entry name" value="Cytochrome c-like domain"/>
    <property type="match status" value="2"/>
</dbReference>
<feature type="domain" description="Cytochrome c" evidence="7">
    <location>
        <begin position="185"/>
        <end position="273"/>
    </location>
</feature>
<accession>A0A658R3K9</accession>
<comment type="caution">
    <text evidence="8">The sequence shown here is derived from an EMBL/GenBank/DDBJ whole genome shotgun (WGS) entry which is preliminary data.</text>
</comment>
<protein>
    <submittedName>
        <fullName evidence="8">Cytochrome c family protein</fullName>
    </submittedName>
</protein>
<evidence type="ECO:0000256" key="6">
    <source>
        <dbReference type="PROSITE-ProRule" id="PRU00433"/>
    </source>
</evidence>
<dbReference type="EMBL" id="FCNV02000014">
    <property type="protein sequence ID" value="SAL46247.1"/>
    <property type="molecule type" value="Genomic_DNA"/>
</dbReference>
<feature type="domain" description="Cytochrome c" evidence="7">
    <location>
        <begin position="93"/>
        <end position="175"/>
    </location>
</feature>
<dbReference type="PANTHER" id="PTHR33751">
    <property type="entry name" value="CBB3-TYPE CYTOCHROME C OXIDASE SUBUNIT FIXP"/>
    <property type="match status" value="1"/>
</dbReference>
<gene>
    <name evidence="8" type="ORF">AWB72_04828</name>
</gene>
<evidence type="ECO:0000259" key="7">
    <source>
        <dbReference type="PROSITE" id="PS51007"/>
    </source>
</evidence>
<evidence type="ECO:0000256" key="2">
    <source>
        <dbReference type="ARBA" id="ARBA00022617"/>
    </source>
</evidence>
<name>A0A658R3K9_9BURK</name>
<evidence type="ECO:0000256" key="4">
    <source>
        <dbReference type="ARBA" id="ARBA00022982"/>
    </source>
</evidence>
<evidence type="ECO:0000256" key="1">
    <source>
        <dbReference type="ARBA" id="ARBA00022448"/>
    </source>
</evidence>
<dbReference type="InterPro" id="IPR009056">
    <property type="entry name" value="Cyt_c-like_dom"/>
</dbReference>
<keyword evidence="4" id="KW-0249">Electron transport</keyword>
<proteinExistence type="predicted"/>
<keyword evidence="3 6" id="KW-0479">Metal-binding</keyword>
<organism evidence="8 9">
    <name type="scientific">Caballeronia concitans</name>
    <dbReference type="NCBI Taxonomy" id="1777133"/>
    <lineage>
        <taxon>Bacteria</taxon>
        <taxon>Pseudomonadati</taxon>
        <taxon>Pseudomonadota</taxon>
        <taxon>Betaproteobacteria</taxon>
        <taxon>Burkholderiales</taxon>
        <taxon>Burkholderiaceae</taxon>
        <taxon>Caballeronia</taxon>
    </lineage>
</organism>
<dbReference type="InterPro" id="IPR036909">
    <property type="entry name" value="Cyt_c-like_dom_sf"/>
</dbReference>
<dbReference type="AlphaFoldDB" id="A0A658R3K9"/>
<sequence length="288" mass="31204">MRALTTHCSCTFGLHTGDASCALHYRREAATTTTSASGGNRVKALPSIMAAVRSVSQRPTQSDIHAISRWIALFTLLSAVGCHNIEQSRQIDNPAVAGRTIAQQVCSNCHGVNGDSVSPTFPKLAGQQKEYLVNQLMDFRAHLRSDPNAKRFMWGFSHLSDPQIDQLSAYFANRPPPAGVPGDRRLVEDGKTIFTSGIPDKGVPACSACHGAHGEGMGEFPRLAGQHADYILKQLLVFRHAGLRPRGEPMKAISDKLSNEDMRSVATFLAAYPSRAGSEPTIRESSHE</sequence>
<dbReference type="Proteomes" id="UP000198263">
    <property type="component" value="Unassembled WGS sequence"/>
</dbReference>
<evidence type="ECO:0000313" key="9">
    <source>
        <dbReference type="Proteomes" id="UP000198263"/>
    </source>
</evidence>
<dbReference type="Pfam" id="PF00034">
    <property type="entry name" value="Cytochrom_C"/>
    <property type="match status" value="2"/>
</dbReference>
<dbReference type="SUPFAM" id="SSF46626">
    <property type="entry name" value="Cytochrome c"/>
    <property type="match status" value="2"/>
</dbReference>
<dbReference type="PROSITE" id="PS51007">
    <property type="entry name" value="CYTC"/>
    <property type="match status" value="2"/>
</dbReference>
<keyword evidence="5 6" id="KW-0408">Iron</keyword>
<keyword evidence="1" id="KW-0813">Transport</keyword>
<evidence type="ECO:0000256" key="5">
    <source>
        <dbReference type="ARBA" id="ARBA00023004"/>
    </source>
</evidence>
<evidence type="ECO:0000313" key="8">
    <source>
        <dbReference type="EMBL" id="SAL46247.1"/>
    </source>
</evidence>
<dbReference type="GO" id="GO:0020037">
    <property type="term" value="F:heme binding"/>
    <property type="evidence" value="ECO:0007669"/>
    <property type="project" value="InterPro"/>
</dbReference>
<reference evidence="8 9" key="1">
    <citation type="submission" date="2016-01" db="EMBL/GenBank/DDBJ databases">
        <authorList>
            <person name="Peeters C."/>
        </authorList>
    </citation>
    <scope>NUCLEOTIDE SEQUENCE [LARGE SCALE GENOMIC DNA]</scope>
    <source>
        <strain evidence="8">LMG 29315</strain>
    </source>
</reference>
<dbReference type="GO" id="GO:0009055">
    <property type="term" value="F:electron transfer activity"/>
    <property type="evidence" value="ECO:0007669"/>
    <property type="project" value="InterPro"/>
</dbReference>
<evidence type="ECO:0000256" key="3">
    <source>
        <dbReference type="ARBA" id="ARBA00022723"/>
    </source>
</evidence>